<accession>A0ABY7AKU9</accession>
<dbReference type="Gene3D" id="2.30.110.10">
    <property type="entry name" value="Electron Transport, Fmn-binding Protein, Chain A"/>
    <property type="match status" value="1"/>
</dbReference>
<evidence type="ECO:0000313" key="1">
    <source>
        <dbReference type="EMBL" id="WAJ70188.1"/>
    </source>
</evidence>
<dbReference type="PANTHER" id="PTHR42815">
    <property type="entry name" value="FAD-BINDING, PUTATIVE (AFU_ORTHOLOGUE AFUA_6G07600)-RELATED"/>
    <property type="match status" value="1"/>
</dbReference>
<name>A0ABY7AKU9_9ALTE</name>
<sequence>MNTTLVDSPFHFAEKEIQQRLGVRNKMEAIGQRVIRDHMPEQHRQFYQQLEYIFVGSVDTQLKPWASILFNPIGFIQSCDNKTLEIKASTVKGDPLEHITKGAPIGILGIELDTRRRNRLSANLTEKQSGKLTLSIQQTFGNCPKYISPKKVIPHSDWRNRTTQAGGLNKLDAMAIELISQADTFFVASYCPDLASDNSKAKGVDVSHRGGAQGFINIETPNRLLIPDYIGNNFFNTLGNIEASGKAGLLFIDFARGHLLSLTGQAQILWDSPRVHQFSDAQRLWQFELETGFWFFNALPFSLDII</sequence>
<reference evidence="1" key="1">
    <citation type="submission" date="2022-10" db="EMBL/GenBank/DDBJ databases">
        <title>Catenovulum adriacola sp. nov. isolated in the Harbour of Susak.</title>
        <authorList>
            <person name="Schoch T."/>
            <person name="Reich S.J."/>
            <person name="Stoeferle S."/>
            <person name="Flaiz M."/>
            <person name="Kazda M."/>
            <person name="Riedel C.U."/>
            <person name="Duerre P."/>
        </authorList>
    </citation>
    <scope>NUCLEOTIDE SEQUENCE</scope>
    <source>
        <strain evidence="1">TS8</strain>
    </source>
</reference>
<protein>
    <submittedName>
        <fullName evidence="1">Pyridoxamine 5'-phosphate oxidase family protein</fullName>
    </submittedName>
</protein>
<dbReference type="RefSeq" id="WP_268074492.1">
    <property type="nucleotide sequence ID" value="NZ_CP109965.1"/>
</dbReference>
<organism evidence="1 2">
    <name type="scientific">Catenovulum adriaticum</name>
    <dbReference type="NCBI Taxonomy" id="2984846"/>
    <lineage>
        <taxon>Bacteria</taxon>
        <taxon>Pseudomonadati</taxon>
        <taxon>Pseudomonadota</taxon>
        <taxon>Gammaproteobacteria</taxon>
        <taxon>Alteromonadales</taxon>
        <taxon>Alteromonadaceae</taxon>
        <taxon>Catenovulum</taxon>
    </lineage>
</organism>
<dbReference type="EMBL" id="CP109965">
    <property type="protein sequence ID" value="WAJ70188.1"/>
    <property type="molecule type" value="Genomic_DNA"/>
</dbReference>
<evidence type="ECO:0000313" key="2">
    <source>
        <dbReference type="Proteomes" id="UP001163726"/>
    </source>
</evidence>
<dbReference type="InterPro" id="IPR012349">
    <property type="entry name" value="Split_barrel_FMN-bd"/>
</dbReference>
<gene>
    <name evidence="1" type="ORF">OLW01_13755</name>
</gene>
<dbReference type="PANTHER" id="PTHR42815:SF2">
    <property type="entry name" value="FAD-BINDING, PUTATIVE (AFU_ORTHOLOGUE AFUA_6G07600)-RELATED"/>
    <property type="match status" value="1"/>
</dbReference>
<dbReference type="Proteomes" id="UP001163726">
    <property type="component" value="Chromosome"/>
</dbReference>
<keyword evidence="2" id="KW-1185">Reference proteome</keyword>
<dbReference type="SUPFAM" id="SSF50475">
    <property type="entry name" value="FMN-binding split barrel"/>
    <property type="match status" value="1"/>
</dbReference>
<proteinExistence type="predicted"/>